<feature type="compositionally biased region" description="Polar residues" evidence="8">
    <location>
        <begin position="915"/>
        <end position="935"/>
    </location>
</feature>
<feature type="compositionally biased region" description="Polar residues" evidence="8">
    <location>
        <begin position="494"/>
        <end position="510"/>
    </location>
</feature>
<feature type="compositionally biased region" description="Basic residues" evidence="8">
    <location>
        <begin position="2417"/>
        <end position="2435"/>
    </location>
</feature>
<feature type="compositionally biased region" description="Polar residues" evidence="8">
    <location>
        <begin position="2216"/>
        <end position="2234"/>
    </location>
</feature>
<feature type="compositionally biased region" description="Polar residues" evidence="8">
    <location>
        <begin position="1728"/>
        <end position="1739"/>
    </location>
</feature>
<keyword evidence="10" id="KW-1185">Reference proteome</keyword>
<evidence type="ECO:0000256" key="1">
    <source>
        <dbReference type="ARBA" id="ARBA00004245"/>
    </source>
</evidence>
<feature type="compositionally biased region" description="Basic and acidic residues" evidence="8">
    <location>
        <begin position="1296"/>
        <end position="1326"/>
    </location>
</feature>
<feature type="region of interest" description="Disordered" evidence="8">
    <location>
        <begin position="1794"/>
        <end position="1842"/>
    </location>
</feature>
<feature type="region of interest" description="Disordered" evidence="8">
    <location>
        <begin position="34"/>
        <end position="65"/>
    </location>
</feature>
<feature type="region of interest" description="Disordered" evidence="8">
    <location>
        <begin position="1728"/>
        <end position="1777"/>
    </location>
</feature>
<feature type="region of interest" description="Disordered" evidence="8">
    <location>
        <begin position="77"/>
        <end position="123"/>
    </location>
</feature>
<feature type="compositionally biased region" description="Polar residues" evidence="8">
    <location>
        <begin position="2649"/>
        <end position="2659"/>
    </location>
</feature>
<feature type="compositionally biased region" description="Polar residues" evidence="8">
    <location>
        <begin position="1492"/>
        <end position="1505"/>
    </location>
</feature>
<protein>
    <submittedName>
        <fullName evidence="11">Mucin-12 isoform X9</fullName>
    </submittedName>
</protein>
<feature type="compositionally biased region" description="Polar residues" evidence="8">
    <location>
        <begin position="591"/>
        <end position="608"/>
    </location>
</feature>
<feature type="compositionally biased region" description="Polar residues" evidence="8">
    <location>
        <begin position="1798"/>
        <end position="1812"/>
    </location>
</feature>
<dbReference type="GO" id="GO:0007097">
    <property type="term" value="P:nuclear migration"/>
    <property type="evidence" value="ECO:0007669"/>
    <property type="project" value="TreeGrafter"/>
</dbReference>
<dbReference type="Gene3D" id="1.20.5.1700">
    <property type="match status" value="1"/>
</dbReference>
<feature type="compositionally biased region" description="Polar residues" evidence="8">
    <location>
        <begin position="1829"/>
        <end position="1842"/>
    </location>
</feature>
<comment type="similarity">
    <text evidence="2">Belongs to the TACC family.</text>
</comment>
<evidence type="ECO:0000256" key="5">
    <source>
        <dbReference type="ARBA" id="ARBA00023054"/>
    </source>
</evidence>
<evidence type="ECO:0000313" key="11">
    <source>
        <dbReference type="RefSeq" id="XP_055358263.1"/>
    </source>
</evidence>
<proteinExistence type="inferred from homology"/>
<dbReference type="Pfam" id="PF05010">
    <property type="entry name" value="TACC_C"/>
    <property type="match status" value="1"/>
</dbReference>
<dbReference type="InterPro" id="IPR039915">
    <property type="entry name" value="TACC"/>
</dbReference>
<feature type="compositionally biased region" description="Polar residues" evidence="8">
    <location>
        <begin position="1048"/>
        <end position="1059"/>
    </location>
</feature>
<dbReference type="GO" id="GO:0021987">
    <property type="term" value="P:cerebral cortex development"/>
    <property type="evidence" value="ECO:0007669"/>
    <property type="project" value="TreeGrafter"/>
</dbReference>
<name>A0A9W2X987_BETSP</name>
<feature type="compositionally biased region" description="Basic residues" evidence="8">
    <location>
        <begin position="461"/>
        <end position="473"/>
    </location>
</feature>
<dbReference type="PANTHER" id="PTHR13924:SF11">
    <property type="entry name" value="TRANSFORMING ACIDIC COILED-COIL-CONTAINING PROTEIN 2"/>
    <property type="match status" value="1"/>
</dbReference>
<reference evidence="11" key="1">
    <citation type="submission" date="2025-08" db="UniProtKB">
        <authorList>
            <consortium name="RefSeq"/>
        </authorList>
    </citation>
    <scope>IDENTIFICATION</scope>
</reference>
<feature type="region of interest" description="Disordered" evidence="8">
    <location>
        <begin position="2704"/>
        <end position="2779"/>
    </location>
</feature>
<feature type="compositionally biased region" description="Pro residues" evidence="8">
    <location>
        <begin position="2358"/>
        <end position="2367"/>
    </location>
</feature>
<feature type="compositionally biased region" description="Low complexity" evidence="8">
    <location>
        <begin position="551"/>
        <end position="564"/>
    </location>
</feature>
<dbReference type="GO" id="GO:0005856">
    <property type="term" value="C:cytoskeleton"/>
    <property type="evidence" value="ECO:0007669"/>
    <property type="project" value="UniProtKB-SubCell"/>
</dbReference>
<feature type="region of interest" description="Disordered" evidence="8">
    <location>
        <begin position="2352"/>
        <end position="2569"/>
    </location>
</feature>
<feature type="compositionally biased region" description="Acidic residues" evidence="8">
    <location>
        <begin position="2000"/>
        <end position="2029"/>
    </location>
</feature>
<feature type="compositionally biased region" description="Basic and acidic residues" evidence="8">
    <location>
        <begin position="394"/>
        <end position="413"/>
    </location>
</feature>
<feature type="compositionally biased region" description="Polar residues" evidence="8">
    <location>
        <begin position="2704"/>
        <end position="2717"/>
    </location>
</feature>
<dbReference type="GO" id="GO:0005737">
    <property type="term" value="C:cytoplasm"/>
    <property type="evidence" value="ECO:0007669"/>
    <property type="project" value="TreeGrafter"/>
</dbReference>
<dbReference type="GO" id="GO:0007052">
    <property type="term" value="P:mitotic spindle organization"/>
    <property type="evidence" value="ECO:0007669"/>
    <property type="project" value="InterPro"/>
</dbReference>
<feature type="compositionally biased region" description="Basic and acidic residues" evidence="8">
    <location>
        <begin position="1755"/>
        <end position="1769"/>
    </location>
</feature>
<dbReference type="Proteomes" id="UP000515150">
    <property type="component" value="Chromosome 15"/>
</dbReference>
<dbReference type="FunFam" id="1.20.5.1700:FF:000001">
    <property type="entry name" value="Transforming acidic coiled-coil-containing protein 1 isoform 2"/>
    <property type="match status" value="1"/>
</dbReference>
<feature type="region of interest" description="Disordered" evidence="8">
    <location>
        <begin position="1933"/>
        <end position="2102"/>
    </location>
</feature>
<feature type="region of interest" description="Disordered" evidence="8">
    <location>
        <begin position="643"/>
        <end position="846"/>
    </location>
</feature>
<feature type="compositionally biased region" description="Basic and acidic residues" evidence="8">
    <location>
        <begin position="1615"/>
        <end position="1630"/>
    </location>
</feature>
<feature type="compositionally biased region" description="Pro residues" evidence="8">
    <location>
        <begin position="189"/>
        <end position="205"/>
    </location>
</feature>
<feature type="region of interest" description="Disordered" evidence="8">
    <location>
        <begin position="2302"/>
        <end position="2321"/>
    </location>
</feature>
<feature type="compositionally biased region" description="Polar residues" evidence="8">
    <location>
        <begin position="1225"/>
        <end position="1237"/>
    </location>
</feature>
<feature type="compositionally biased region" description="Polar residues" evidence="8">
    <location>
        <begin position="1647"/>
        <end position="1683"/>
    </location>
</feature>
<dbReference type="GeneID" id="114870507"/>
<feature type="compositionally biased region" description="Basic and acidic residues" evidence="8">
    <location>
        <begin position="1440"/>
        <end position="1465"/>
    </location>
</feature>
<comment type="subcellular location">
    <subcellularLocation>
        <location evidence="1">Cytoplasm</location>
        <location evidence="1">Cytoskeleton</location>
    </subcellularLocation>
</comment>
<feature type="compositionally biased region" description="Polar residues" evidence="8">
    <location>
        <begin position="415"/>
        <end position="441"/>
    </location>
</feature>
<evidence type="ECO:0000256" key="8">
    <source>
        <dbReference type="SAM" id="MobiDB-lite"/>
    </source>
</evidence>
<feature type="compositionally biased region" description="Basic and acidic residues" evidence="8">
    <location>
        <begin position="442"/>
        <end position="460"/>
    </location>
</feature>
<dbReference type="PANTHER" id="PTHR13924">
    <property type="entry name" value="TRANSFORMING ACIDIC COILED-COIL CONTAINING PROTEIN 1/2"/>
    <property type="match status" value="1"/>
</dbReference>
<keyword evidence="5 7" id="KW-0175">Coiled coil</keyword>
<feature type="compositionally biased region" description="Polar residues" evidence="8">
    <location>
        <begin position="619"/>
        <end position="628"/>
    </location>
</feature>
<feature type="region of interest" description="Disordered" evidence="8">
    <location>
        <begin position="352"/>
        <end position="629"/>
    </location>
</feature>
<gene>
    <name evidence="11" type="primary">tacc2</name>
</gene>
<feature type="compositionally biased region" description="Basic and acidic residues" evidence="8">
    <location>
        <begin position="949"/>
        <end position="960"/>
    </location>
</feature>
<accession>A0A9W2X987</accession>
<feature type="compositionally biased region" description="Gly residues" evidence="8">
    <location>
        <begin position="788"/>
        <end position="798"/>
    </location>
</feature>
<evidence type="ECO:0000259" key="9">
    <source>
        <dbReference type="Pfam" id="PF05010"/>
    </source>
</evidence>
<dbReference type="CTD" id="10579"/>
<feature type="compositionally biased region" description="Low complexity" evidence="8">
    <location>
        <begin position="1164"/>
        <end position="1186"/>
    </location>
</feature>
<feature type="compositionally biased region" description="Basic and acidic residues" evidence="8">
    <location>
        <begin position="1557"/>
        <end position="1581"/>
    </location>
</feature>
<feature type="region of interest" description="Disordered" evidence="8">
    <location>
        <begin position="138"/>
        <end position="216"/>
    </location>
</feature>
<feature type="compositionally biased region" description="Polar residues" evidence="8">
    <location>
        <begin position="272"/>
        <end position="294"/>
    </location>
</feature>
<feature type="compositionally biased region" description="Basic residues" evidence="8">
    <location>
        <begin position="2555"/>
        <end position="2567"/>
    </location>
</feature>
<feature type="region of interest" description="Disordered" evidence="8">
    <location>
        <begin position="261"/>
        <end position="294"/>
    </location>
</feature>
<feature type="compositionally biased region" description="Acidic residues" evidence="8">
    <location>
        <begin position="2535"/>
        <end position="2549"/>
    </location>
</feature>
<feature type="compositionally biased region" description="Basic and acidic residues" evidence="8">
    <location>
        <begin position="1105"/>
        <end position="1127"/>
    </location>
</feature>
<feature type="compositionally biased region" description="Low complexity" evidence="8">
    <location>
        <begin position="1018"/>
        <end position="1027"/>
    </location>
</feature>
<feature type="domain" description="Transforming acidic coiled-coil-containing protein C-terminal" evidence="9">
    <location>
        <begin position="2885"/>
        <end position="3082"/>
    </location>
</feature>
<feature type="compositionally biased region" description="Basic and acidic residues" evidence="8">
    <location>
        <begin position="368"/>
        <end position="380"/>
    </location>
</feature>
<keyword evidence="4" id="KW-0597">Phosphoprotein</keyword>
<organism evidence="10 11">
    <name type="scientific">Betta splendens</name>
    <name type="common">Siamese fighting fish</name>
    <dbReference type="NCBI Taxonomy" id="158456"/>
    <lineage>
        <taxon>Eukaryota</taxon>
        <taxon>Metazoa</taxon>
        <taxon>Chordata</taxon>
        <taxon>Craniata</taxon>
        <taxon>Vertebrata</taxon>
        <taxon>Euteleostomi</taxon>
        <taxon>Actinopterygii</taxon>
        <taxon>Neopterygii</taxon>
        <taxon>Teleostei</taxon>
        <taxon>Neoteleostei</taxon>
        <taxon>Acanthomorphata</taxon>
        <taxon>Anabantaria</taxon>
        <taxon>Anabantiformes</taxon>
        <taxon>Anabantoidei</taxon>
        <taxon>Osphronemidae</taxon>
        <taxon>Betta</taxon>
    </lineage>
</organism>
<dbReference type="RefSeq" id="XP_055358263.1">
    <property type="nucleotide sequence ID" value="XM_055502288.1"/>
</dbReference>
<feature type="compositionally biased region" description="Polar residues" evidence="8">
    <location>
        <begin position="571"/>
        <end position="582"/>
    </location>
</feature>
<evidence type="ECO:0000256" key="7">
    <source>
        <dbReference type="SAM" id="Coils"/>
    </source>
</evidence>
<evidence type="ECO:0000256" key="3">
    <source>
        <dbReference type="ARBA" id="ARBA00022490"/>
    </source>
</evidence>
<keyword evidence="3" id="KW-0963">Cytoplasm</keyword>
<feature type="compositionally biased region" description="Basic and acidic residues" evidence="8">
    <location>
        <begin position="1819"/>
        <end position="1828"/>
    </location>
</feature>
<evidence type="ECO:0000256" key="6">
    <source>
        <dbReference type="ARBA" id="ARBA00023212"/>
    </source>
</evidence>
<feature type="compositionally biased region" description="Polar residues" evidence="8">
    <location>
        <begin position="77"/>
        <end position="89"/>
    </location>
</feature>
<feature type="region of interest" description="Disordered" evidence="8">
    <location>
        <begin position="2159"/>
        <end position="2292"/>
    </location>
</feature>
<feature type="coiled-coil region" evidence="7">
    <location>
        <begin position="2898"/>
        <end position="3084"/>
    </location>
</feature>
<keyword evidence="6" id="KW-0206">Cytoskeleton</keyword>
<feature type="compositionally biased region" description="Basic and acidic residues" evidence="8">
    <location>
        <begin position="2746"/>
        <end position="2769"/>
    </location>
</feature>
<feature type="compositionally biased region" description="Low complexity" evidence="8">
    <location>
        <begin position="2043"/>
        <end position="2059"/>
    </location>
</feature>
<feature type="compositionally biased region" description="Basic and acidic residues" evidence="8">
    <location>
        <begin position="1275"/>
        <end position="1287"/>
    </location>
</feature>
<feature type="region of interest" description="Disordered" evidence="8">
    <location>
        <begin position="2584"/>
        <end position="2659"/>
    </location>
</feature>
<feature type="compositionally biased region" description="Basic and acidic residues" evidence="8">
    <location>
        <begin position="518"/>
        <end position="527"/>
    </location>
</feature>
<feature type="region of interest" description="Disordered" evidence="8">
    <location>
        <begin position="858"/>
        <end position="960"/>
    </location>
</feature>
<feature type="compositionally biased region" description="Polar residues" evidence="8">
    <location>
        <begin position="352"/>
        <end position="367"/>
    </location>
</feature>
<feature type="compositionally biased region" description="Polar residues" evidence="8">
    <location>
        <begin position="2061"/>
        <end position="2071"/>
    </location>
</feature>
<feature type="compositionally biased region" description="Low complexity" evidence="8">
    <location>
        <begin position="2159"/>
        <end position="2174"/>
    </location>
</feature>
<sequence length="3088" mass="330624">MQFCRKVLCQPCSARVTSPEEDMEYKMGSCIGISRSQPEEGAPEKVVLFPPQDSPNDSMQAEASAETLLKRDNKSLLTESSTVQQSLQSEPVPPDIPVAEDSGGAGGEQEDKEELEFPHDLLPSLDFSSELDIWESSLGGATQKSSGERKLEQNPLLGGLQHHMDASQPLAPSSRPHTSDPVPTNTPSSPQPTATPRPDVRPPSPAATALLDWELNEAFQECEEQMASLGIFNPSRPPGNAPELAIHEGRLAGEVMVKSSESPSLPPIIAQQGHSNQGHGNRSTHGNSEAANSRKGTVVFSFRDYILGTENRASAAETDSDVKTTLCLGKCPEMILEKETQISEGREAQLQTATNAAGVQEAPQCSSHEPREDEKQHEDSNAITEEAQRYNIAIREKETDKTREPVDDKKENCNDETSNKVYMTQSVMKDGSGTETLGSSHHQAEELTGRGEHNEEADKATKRKHKKKQRKKKTTEDSEARAVTQPVNDELVRSVSTRTDTDAGSVSQADATVIGATRSEDGSDYERQPNPGGKPSSTDPLPPSDSRQDGSSDPPRSPASTRAPPQRPHPSESSGSSPQLQQRAPGAVTDDPNTSTTPALDAQTQAALVSTEAPVLTPGNLSPLTGGQSCVGARCAESGLEEASAALPLTTPTMPGAVESEGEGEGARRDSCESVATAAAGGSEKVAAGEEHLEGSEKCPEREDGLRPLAFICPSADEGPAALEGGRSGKMPHNSAEADAKGAREASICSADAEISPPEEGDGEREPCTGASPPGLLAAPDYRRAAGLQGGGGGGGRLEGSAALATEHSARSQPQGCAGGVSSAGTEARPPIGAAESQLKSRGPTAAFTQSVCLSPACKELPPLPTQAEPSSSSTDGRVRNELRSSLISEEALSPGATCQESSIAETERHHGQVVPSSTAPQPLTHCVQQVQPGISSAEASSAAGPHVPTRDRSAAKNRVHFEDTVKRGDGSMAAPAMDCASLPPLTVHESLHHPVVEASFVFPEFLSPKRSDLPTSAATVRAEAAAQSQKASDGDGLESEDTKESVNTRGDTLKSSLDLQLVTEGSAEQLPCPTGRDHANKDAFVLSHAEGKSVSEANQVLAEVTKREQAEPEERVTSEKELHVFDAEAEGPVENQQPEESPPEDDQHPASSHSALTADEGVTLTSGASLTNSSGNSSPPSTKSAQIPPRGPASTGSTNEEAPATIHFTDLTKDESEASEVTVPDQSISLIEQRASNPAVLQPPGPMLSHVDIIADRRDLSPSEQVDISSAKGDSAEARAEGDSSRSRATSDVSAKADEACRKVDEENDASFKDKEPSPRTHEPAQDASDDISSVCTGIEPVISDVSTGDDLVRVSGPPVPTHLPHDEVNIDNATDRHETGEGESLEEETKRDEGTTANNQKEAANDAKLQSGKAAAAAQHSNGPDKEAVEETGALQPPHDHKEQKTELPSREMREEEERKTASPDKAAGSSEDTLSAEAESAPESRTVYYPSSCQNPVATLESSSDRAPDLSSALGQSRPSTDPDKVSQMQQCPECSGGESRARQTRALVSGIKGEVEGPEFRDESTNEYSRSNERVMEPEEGDGEGAVSGTSRVSAERNPTAHTEIVTAFSHVRETTEGTDENKSLRSQEVGSGTDLLPGAETGSDSGCKGQQTGEDQQRPEISTLTGVCDESTSQQRGTSPLGISVPSEVSADGGGIHLRQPVDVEKECEIQDTVCEPVELQASNKASATQSSPALESHIKGPEVEEITEDDKAALKEHKAEGSAHPDVCPTNTTDEITPLCLEGLASTVPAASAQSEQPEEQVSGSKPLQGVTEHVRVNKEPSESSAVQTNQEPESNWVQALRTAASCSEREQVNAVETSRPLPSLESPQLEFLTTTEERAAPLRQAEVLPLERAAETTTEILTVNRVTQPVDLPDALKTTTQILEAPQEVAELNEPTLCTQQEVPEEPKNPPAGEEEAPVDQLPEPTKKTDTSGGGEEESPWLPEPTSHPITEELPEASEAEVPEPAQTDEPEPADTTEPLESEAERISAAVERLVEIPAQEPVPVPAEEAAVTETLQDSGSSDSDGAFETPESTTPVKAVSPSEHQGLQLIPDDKVEDSSVSDFVFDLTSTEAPCRSPSFAFDENKPIAASGTYNIELFSADSNSHTLTRSLSLQGGELDSSGSLDGTTAGGFRPHSESFSVGTESAPGTLRKPKKVRPGSVKKKPLLRQNSNPESPRPASSSSTPETNRRTKARTAQEETEGGGSATPSPGGTLRKNRKSRVETPPPLVEETNHSGQGESLVAPVLPLCQEESPVLSSPTIKDESPIPPCGSYKWDPDNFENINPFKTGGSKIANSPVLGRKEPVCARIPTPPDSPPVPATQLPAPLAEPVTNPEEQPILPNRQPVRLEFDYSEESSEAPHQASPPPKKVGKKPGAKMPLRKPKLGVKKAPPAPVEQLDNDFTRTQNGNEEELSIPTAAYKFEPDKWEDPNFNPFTSKKGLANSPKLSRPSYGFDADNFDDSIDPFKSTIKMTNSPPKASASFDLSNDYDNENDNIGELEDQNQNKPAKKKKTPIKSKSKGVSSLCCLFNTFRVKRSPKKSPLSDQSKDPTSPDEPTSLHQQDDHATDEEKLASSTSHKWAALHDMSADQNSDQPDFPQPSDLTSFVNANSLSHQTEVQDYEIEYMEKIGSSSPPHSVKKPSLYLNLDSVSELTKSTCAHGSEPSSPCTGSFEEMEAQITAGMKTPVLSPRPGPEGPAGDKGRKRESESLSRTQSSERDEQPPGQGPVEAPAPALAIPQLDRLSECDDPLQYMEPDLAETNPTAFAQKLQEELVLAALRIEALQVAKSISQCPSLSNVTPQHRDVLSPVETVMSKNSLYTRSTATAYIEGESPHLPADLDHSLGIAREEIVTKEKEVLEWQKKYEDSRQEVVEMRRIVAEYEKTIAQMIEDDQKEKSLSHHTIQQLIMEKDQALADLNSVEKSLADLFRRYEKMKDVLEGFRKNEDVLKKCAQEYLSRVRKEEQRYQALKIHAEEKLDKANADIAQVRAKAKQEQAAYQASLRKEQMKVDSLERTLEQKNKEIEELTKICDELISKMGKS</sequence>
<feature type="compositionally biased region" description="Basic and acidic residues" evidence="8">
    <location>
        <begin position="687"/>
        <end position="706"/>
    </location>
</feature>
<feature type="compositionally biased region" description="Basic residues" evidence="8">
    <location>
        <begin position="2199"/>
        <end position="2214"/>
    </location>
</feature>
<feature type="compositionally biased region" description="Basic and acidic residues" evidence="8">
    <location>
        <begin position="2609"/>
        <end position="2620"/>
    </location>
</feature>
<evidence type="ECO:0000256" key="2">
    <source>
        <dbReference type="ARBA" id="ARBA00009423"/>
    </source>
</evidence>
<feature type="compositionally biased region" description="Basic and acidic residues" evidence="8">
    <location>
        <begin position="1365"/>
        <end position="1382"/>
    </location>
</feature>
<evidence type="ECO:0000256" key="4">
    <source>
        <dbReference type="ARBA" id="ARBA00022553"/>
    </source>
</evidence>
<evidence type="ECO:0000313" key="10">
    <source>
        <dbReference type="Proteomes" id="UP000515150"/>
    </source>
</evidence>
<feature type="region of interest" description="Disordered" evidence="8">
    <location>
        <begin position="1018"/>
        <end position="1701"/>
    </location>
</feature>
<dbReference type="InterPro" id="IPR007707">
    <property type="entry name" value="TACC_C"/>
</dbReference>